<comment type="caution">
    <text evidence="2">The sequence shown here is derived from an EMBL/GenBank/DDBJ whole genome shotgun (WGS) entry which is preliminary data.</text>
</comment>
<name>A0AAN7W803_9PEZI</name>
<accession>A0AAN7W803</accession>
<dbReference type="EMBL" id="JAVRQU010000012">
    <property type="protein sequence ID" value="KAK5696796.1"/>
    <property type="molecule type" value="Genomic_DNA"/>
</dbReference>
<feature type="region of interest" description="Disordered" evidence="1">
    <location>
        <begin position="140"/>
        <end position="161"/>
    </location>
</feature>
<evidence type="ECO:0000313" key="3">
    <source>
        <dbReference type="Proteomes" id="UP001310594"/>
    </source>
</evidence>
<dbReference type="Proteomes" id="UP001310594">
    <property type="component" value="Unassembled WGS sequence"/>
</dbReference>
<sequence length="161" mass="18217">MAESHSSQDELARKDSIEDIGEQMEQVSTDEAYNAMRDRRRDNSSSTSLDEALGLNDAVATPIRQHNSRDIAIGMSQPLDSPQRLPDYVELNTTPNAQLTVEATQRRIKMADDVLARDEKDTSSTTRRRFLMWRELTREKRSKLDSGEVITYSPDLKGSGE</sequence>
<feature type="compositionally biased region" description="Basic and acidic residues" evidence="1">
    <location>
        <begin position="1"/>
        <end position="17"/>
    </location>
</feature>
<proteinExistence type="predicted"/>
<evidence type="ECO:0000256" key="1">
    <source>
        <dbReference type="SAM" id="MobiDB-lite"/>
    </source>
</evidence>
<reference evidence="2" key="1">
    <citation type="submission" date="2023-08" db="EMBL/GenBank/DDBJ databases">
        <title>Black Yeasts Isolated from many extreme environments.</title>
        <authorList>
            <person name="Coleine C."/>
            <person name="Stajich J.E."/>
            <person name="Selbmann L."/>
        </authorList>
    </citation>
    <scope>NUCLEOTIDE SEQUENCE</scope>
    <source>
        <strain evidence="2">CCFEE 5810</strain>
    </source>
</reference>
<gene>
    <name evidence="2" type="ORF">LTR97_008100</name>
</gene>
<dbReference type="AlphaFoldDB" id="A0AAN7W803"/>
<feature type="region of interest" description="Disordered" evidence="1">
    <location>
        <begin position="68"/>
        <end position="87"/>
    </location>
</feature>
<organism evidence="2 3">
    <name type="scientific">Elasticomyces elasticus</name>
    <dbReference type="NCBI Taxonomy" id="574655"/>
    <lineage>
        <taxon>Eukaryota</taxon>
        <taxon>Fungi</taxon>
        <taxon>Dikarya</taxon>
        <taxon>Ascomycota</taxon>
        <taxon>Pezizomycotina</taxon>
        <taxon>Dothideomycetes</taxon>
        <taxon>Dothideomycetidae</taxon>
        <taxon>Mycosphaerellales</taxon>
        <taxon>Teratosphaeriaceae</taxon>
        <taxon>Elasticomyces</taxon>
    </lineage>
</organism>
<evidence type="ECO:0000313" key="2">
    <source>
        <dbReference type="EMBL" id="KAK5696796.1"/>
    </source>
</evidence>
<feature type="region of interest" description="Disordered" evidence="1">
    <location>
        <begin position="1"/>
        <end position="61"/>
    </location>
</feature>
<protein>
    <submittedName>
        <fullName evidence="2">Uncharacterized protein</fullName>
    </submittedName>
</protein>